<evidence type="ECO:0000256" key="2">
    <source>
        <dbReference type="ARBA" id="ARBA00009348"/>
    </source>
</evidence>
<dbReference type="InterPro" id="IPR011040">
    <property type="entry name" value="Sialidase"/>
</dbReference>
<dbReference type="PANTHER" id="PTHR10628">
    <property type="entry name" value="SIALIDASE"/>
    <property type="match status" value="1"/>
</dbReference>
<dbReference type="Proteomes" id="UP000287701">
    <property type="component" value="Chromosome"/>
</dbReference>
<protein>
    <recommendedName>
        <fullName evidence="3">exo-alpha-sialidase</fullName>
        <ecNumber evidence="3">3.2.1.18</ecNumber>
    </recommendedName>
</protein>
<dbReference type="Gene3D" id="2.120.10.10">
    <property type="match status" value="1"/>
</dbReference>
<evidence type="ECO:0000256" key="4">
    <source>
        <dbReference type="SAM" id="SignalP"/>
    </source>
</evidence>
<dbReference type="GO" id="GO:0004308">
    <property type="term" value="F:exo-alpha-sialidase activity"/>
    <property type="evidence" value="ECO:0007669"/>
    <property type="project" value="UniProtKB-EC"/>
</dbReference>
<name>A0A3R5USE8_ORNRH</name>
<reference evidence="6 7" key="1">
    <citation type="submission" date="2019-01" db="EMBL/GenBank/DDBJ databases">
        <title>Whole Genome of Ornithobacterium rhinotracheale FARPER-174b.</title>
        <authorList>
            <person name="Tataje-Lavanda L.A."/>
            <person name="Montalvan A."/>
            <person name="Montesinos R."/>
            <person name="Zimic M."/>
            <person name="Fernandez-Sanchez M."/>
            <person name="Fernandez-Diaz M."/>
        </authorList>
    </citation>
    <scope>NUCLEOTIDE SEQUENCE [LARGE SCALE GENOMIC DNA]</scope>
    <source>
        <strain evidence="6 7">FARPER-174b</strain>
    </source>
</reference>
<dbReference type="OrthoDB" id="7294637at2"/>
<sequence length="356" mass="39489">MKKFILLLASAMTFAQNAKPMPTILFTNKDKNLNGGCYRIPSLITAQDGTLIAVADQRLNGCGDLKYNDDINIVARRSTDGGKTWSDIESIVDFPKGESASDASMVLNKKTGDIILFYNYMDLKNEKDIFKQHYVISHDNGKTWSKSYDITRQIAPENSYKDFKFITSGRATQAPDGTIYQTLVDLQKKGVFIFYSKNNGVSWNLLTGSVQPADETNIVALPNGNILLNARVAGLGSRKIYEFAPNGKLLRDEVVKALPDPACNGAILDYQVGKQNLLFFSNANDSKNRKNMTIKYSTDNGNTWSQGKVLNPGFSAYSSLAQLDNNDLGILYEVNDYGDIAFSYLPIDWVLSQSVK</sequence>
<feature type="signal peptide" evidence="4">
    <location>
        <begin position="1"/>
        <end position="18"/>
    </location>
</feature>
<evidence type="ECO:0000259" key="5">
    <source>
        <dbReference type="Pfam" id="PF13088"/>
    </source>
</evidence>
<dbReference type="RefSeq" id="WP_128501616.1">
    <property type="nucleotide sequence ID" value="NZ_CP035107.1"/>
</dbReference>
<dbReference type="AlphaFoldDB" id="A0A3R5USE8"/>
<organism evidence="6 7">
    <name type="scientific">Ornithobacterium rhinotracheale</name>
    <dbReference type="NCBI Taxonomy" id="28251"/>
    <lineage>
        <taxon>Bacteria</taxon>
        <taxon>Pseudomonadati</taxon>
        <taxon>Bacteroidota</taxon>
        <taxon>Flavobacteriia</taxon>
        <taxon>Flavobacteriales</taxon>
        <taxon>Weeksellaceae</taxon>
        <taxon>Ornithobacterium</taxon>
    </lineage>
</organism>
<evidence type="ECO:0000256" key="3">
    <source>
        <dbReference type="ARBA" id="ARBA00012733"/>
    </source>
</evidence>
<dbReference type="GO" id="GO:0009313">
    <property type="term" value="P:oligosaccharide catabolic process"/>
    <property type="evidence" value="ECO:0007669"/>
    <property type="project" value="TreeGrafter"/>
</dbReference>
<accession>A0A3R5USE8</accession>
<dbReference type="EC" id="3.2.1.18" evidence="3"/>
<dbReference type="EMBL" id="CP035107">
    <property type="protein sequence ID" value="QAR31170.1"/>
    <property type="molecule type" value="Genomic_DNA"/>
</dbReference>
<comment type="similarity">
    <text evidence="2">Belongs to the glycosyl hydrolase 33 family.</text>
</comment>
<gene>
    <name evidence="6" type="ORF">EQP59_07395</name>
</gene>
<dbReference type="InterPro" id="IPR026856">
    <property type="entry name" value="Sialidase_fam"/>
</dbReference>
<dbReference type="Pfam" id="PF13088">
    <property type="entry name" value="BNR_2"/>
    <property type="match status" value="1"/>
</dbReference>
<dbReference type="InterPro" id="IPR036278">
    <property type="entry name" value="Sialidase_sf"/>
</dbReference>
<comment type="catalytic activity">
    <reaction evidence="1">
        <text>Hydrolysis of alpha-(2-&gt;3)-, alpha-(2-&gt;6)-, alpha-(2-&gt;8)- glycosidic linkages of terminal sialic acid residues in oligosaccharides, glycoproteins, glycolipids, colominic acid and synthetic substrates.</text>
        <dbReference type="EC" id="3.2.1.18"/>
    </reaction>
</comment>
<dbReference type="PANTHER" id="PTHR10628:SF30">
    <property type="entry name" value="EXO-ALPHA-SIALIDASE"/>
    <property type="match status" value="1"/>
</dbReference>
<feature type="chain" id="PRO_5018581292" description="exo-alpha-sialidase" evidence="4">
    <location>
        <begin position="19"/>
        <end position="356"/>
    </location>
</feature>
<keyword evidence="4" id="KW-0732">Signal</keyword>
<dbReference type="GO" id="GO:0006689">
    <property type="term" value="P:ganglioside catabolic process"/>
    <property type="evidence" value="ECO:0007669"/>
    <property type="project" value="TreeGrafter"/>
</dbReference>
<evidence type="ECO:0000313" key="7">
    <source>
        <dbReference type="Proteomes" id="UP000287701"/>
    </source>
</evidence>
<dbReference type="SUPFAM" id="SSF50939">
    <property type="entry name" value="Sialidases"/>
    <property type="match status" value="1"/>
</dbReference>
<feature type="domain" description="Sialidase" evidence="5">
    <location>
        <begin position="68"/>
        <end position="329"/>
    </location>
</feature>
<evidence type="ECO:0000256" key="1">
    <source>
        <dbReference type="ARBA" id="ARBA00000427"/>
    </source>
</evidence>
<evidence type="ECO:0000313" key="6">
    <source>
        <dbReference type="EMBL" id="QAR31170.1"/>
    </source>
</evidence>
<proteinExistence type="inferred from homology"/>
<dbReference type="GO" id="GO:0005737">
    <property type="term" value="C:cytoplasm"/>
    <property type="evidence" value="ECO:0007669"/>
    <property type="project" value="TreeGrafter"/>
</dbReference>
<dbReference type="CDD" id="cd15482">
    <property type="entry name" value="Sialidase_non-viral"/>
    <property type="match status" value="1"/>
</dbReference>
<dbReference type="GO" id="GO:0016020">
    <property type="term" value="C:membrane"/>
    <property type="evidence" value="ECO:0007669"/>
    <property type="project" value="TreeGrafter"/>
</dbReference>